<feature type="transmembrane region" description="Helical" evidence="1">
    <location>
        <begin position="6"/>
        <end position="25"/>
    </location>
</feature>
<keyword evidence="1" id="KW-1133">Transmembrane helix</keyword>
<dbReference type="AlphaFoldDB" id="A0A327YZ29"/>
<keyword evidence="1" id="KW-0812">Transmembrane</keyword>
<protein>
    <submittedName>
        <fullName evidence="2">Uncharacterized protein</fullName>
    </submittedName>
</protein>
<keyword evidence="1" id="KW-0472">Membrane</keyword>
<proteinExistence type="predicted"/>
<sequence length="79" mass="8985">MMIQFALVMSVVVFLIAAVGFIYTYSIGRNQKLQGEYDTEINEKVQEHPYLRNPVFLAYIIAGGAALVSIIYFALNYSW</sequence>
<evidence type="ECO:0000313" key="3">
    <source>
        <dbReference type="Proteomes" id="UP000248555"/>
    </source>
</evidence>
<comment type="caution">
    <text evidence="2">The sequence shown here is derived from an EMBL/GenBank/DDBJ whole genome shotgun (WGS) entry which is preliminary data.</text>
</comment>
<feature type="transmembrane region" description="Helical" evidence="1">
    <location>
        <begin position="56"/>
        <end position="75"/>
    </location>
</feature>
<gene>
    <name evidence="2" type="ORF">B0I26_101133</name>
</gene>
<keyword evidence="3" id="KW-1185">Reference proteome</keyword>
<dbReference type="RefSeq" id="WP_342767110.1">
    <property type="nucleotide sequence ID" value="NZ_QLMH01000001.1"/>
</dbReference>
<dbReference type="Proteomes" id="UP000248555">
    <property type="component" value="Unassembled WGS sequence"/>
</dbReference>
<evidence type="ECO:0000313" key="2">
    <source>
        <dbReference type="EMBL" id="RAK23179.1"/>
    </source>
</evidence>
<organism evidence="2 3">
    <name type="scientific">Paranoxybacillus vitaminiphilus</name>
    <dbReference type="NCBI Taxonomy" id="581036"/>
    <lineage>
        <taxon>Bacteria</taxon>
        <taxon>Bacillati</taxon>
        <taxon>Bacillota</taxon>
        <taxon>Bacilli</taxon>
        <taxon>Bacillales</taxon>
        <taxon>Anoxybacillaceae</taxon>
        <taxon>Paranoxybacillus</taxon>
    </lineage>
</organism>
<accession>A0A327YZ29</accession>
<dbReference type="EMBL" id="QLMH01000001">
    <property type="protein sequence ID" value="RAK23179.1"/>
    <property type="molecule type" value="Genomic_DNA"/>
</dbReference>
<reference evidence="2 3" key="1">
    <citation type="submission" date="2018-06" db="EMBL/GenBank/DDBJ databases">
        <title>Genomic Encyclopedia of Type Strains, Phase III (KMG-III): the genomes of soil and plant-associated and newly described type strains.</title>
        <authorList>
            <person name="Whitman W."/>
        </authorList>
    </citation>
    <scope>NUCLEOTIDE SEQUENCE [LARGE SCALE GENOMIC DNA]</scope>
    <source>
        <strain evidence="2 3">CGMCC 1.8979</strain>
    </source>
</reference>
<name>A0A327YZ29_9BACL</name>
<evidence type="ECO:0000256" key="1">
    <source>
        <dbReference type="SAM" id="Phobius"/>
    </source>
</evidence>